<sequence length="392" mass="43916">MNQIIEIQNFPYESALPRLRRMTLAVPTPAPAPFALEAMLREIPKVELHCHLFGTVRHATFRQLNQRAGAPLADAEIDGFYTRGEKPVGVLRVLRALDAQLVRSADDLYQLTLEYLQDAASHHVRYAEFFWNPTGTVHGSGIAYPLAQGAIVRAIHDARQAFGITGRLIAAIDREASADAAVEMVEWVKAHRCDEVIGIGIDYRENDRPPELFARAYADAKKAGLKTTAHAGEFGMPWTNVRTALDLLQVDRIDHGYTVVDQPDFARQCAERGVIFTVVPTNSYYLRTLPPERWALDHPIRRMPGLGLRIHPNTDDPTLHQVTPTGAWLMMVRDFGFGLDDLRGFMHNGLDGAWIDDTQRRQWRAEWSGAFDALRARLTVPEPTPSATPFPG</sequence>
<dbReference type="InterPro" id="IPR032466">
    <property type="entry name" value="Metal_Hydrolase"/>
</dbReference>
<evidence type="ECO:0000256" key="5">
    <source>
        <dbReference type="ARBA" id="ARBA00022833"/>
    </source>
</evidence>
<keyword evidence="4" id="KW-0378">Hydrolase</keyword>
<dbReference type="GO" id="GO:0046872">
    <property type="term" value="F:metal ion binding"/>
    <property type="evidence" value="ECO:0007669"/>
    <property type="project" value="UniProtKB-KW"/>
</dbReference>
<evidence type="ECO:0000313" key="8">
    <source>
        <dbReference type="Proteomes" id="UP000265619"/>
    </source>
</evidence>
<reference evidence="7 8" key="1">
    <citation type="submission" date="2018-09" db="EMBL/GenBank/DDBJ databases">
        <title>Acidovorax cavernicola nov. sp. isolated from Gruta de las Maravillas (Aracena, Spain).</title>
        <authorList>
            <person name="Jurado V."/>
            <person name="Gutierrez-Patricio S."/>
            <person name="Gonzalez-Pimentel J.L."/>
            <person name="Miller A.Z."/>
            <person name="Laiz L."/>
            <person name="Saiz-Jimenez C."/>
        </authorList>
    </citation>
    <scope>NUCLEOTIDE SEQUENCE [LARGE SCALE GENOMIC DNA]</scope>
    <source>
        <strain evidence="7 8">1011MAR4D40.2</strain>
    </source>
</reference>
<dbReference type="OrthoDB" id="105475at2"/>
<dbReference type="PANTHER" id="PTHR43114:SF6">
    <property type="entry name" value="ADENINE DEAMINASE"/>
    <property type="match status" value="1"/>
</dbReference>
<dbReference type="InterPro" id="IPR001365">
    <property type="entry name" value="A_deaminase_dom"/>
</dbReference>
<comment type="cofactor">
    <cofactor evidence="1">
        <name>Zn(2+)</name>
        <dbReference type="ChEBI" id="CHEBI:29105"/>
    </cofactor>
</comment>
<organism evidence="7 8">
    <name type="scientific">Acidovorax cavernicola</name>
    <dbReference type="NCBI Taxonomy" id="1675792"/>
    <lineage>
        <taxon>Bacteria</taxon>
        <taxon>Pseudomonadati</taxon>
        <taxon>Pseudomonadota</taxon>
        <taxon>Betaproteobacteria</taxon>
        <taxon>Burkholderiales</taxon>
        <taxon>Comamonadaceae</taxon>
        <taxon>Acidovorax</taxon>
    </lineage>
</organism>
<dbReference type="AlphaFoldDB" id="A0A9X8D130"/>
<dbReference type="GO" id="GO:0043103">
    <property type="term" value="P:hypoxanthine salvage"/>
    <property type="evidence" value="ECO:0007669"/>
    <property type="project" value="TreeGrafter"/>
</dbReference>
<accession>A0A9X8D130</accession>
<dbReference type="Pfam" id="PF00962">
    <property type="entry name" value="A_deaminase"/>
    <property type="match status" value="1"/>
</dbReference>
<comment type="similarity">
    <text evidence="2">Belongs to the metallo-dependent hydrolases superfamily. Adenosine and AMP deaminases family.</text>
</comment>
<protein>
    <submittedName>
        <fullName evidence="7">Adenosine deaminase</fullName>
    </submittedName>
</protein>
<evidence type="ECO:0000256" key="2">
    <source>
        <dbReference type="ARBA" id="ARBA00006676"/>
    </source>
</evidence>
<keyword evidence="3" id="KW-0479">Metal-binding</keyword>
<evidence type="ECO:0000259" key="6">
    <source>
        <dbReference type="Pfam" id="PF00962"/>
    </source>
</evidence>
<dbReference type="SUPFAM" id="SSF51556">
    <property type="entry name" value="Metallo-dependent hydrolases"/>
    <property type="match status" value="1"/>
</dbReference>
<keyword evidence="8" id="KW-1185">Reference proteome</keyword>
<feature type="domain" description="Adenosine deaminase" evidence="6">
    <location>
        <begin position="44"/>
        <end position="362"/>
    </location>
</feature>
<dbReference type="GO" id="GO:0005829">
    <property type="term" value="C:cytosol"/>
    <property type="evidence" value="ECO:0007669"/>
    <property type="project" value="TreeGrafter"/>
</dbReference>
<evidence type="ECO:0000256" key="3">
    <source>
        <dbReference type="ARBA" id="ARBA00022723"/>
    </source>
</evidence>
<evidence type="ECO:0000313" key="7">
    <source>
        <dbReference type="EMBL" id="RIX75858.1"/>
    </source>
</evidence>
<name>A0A9X8D130_9BURK</name>
<dbReference type="PANTHER" id="PTHR43114">
    <property type="entry name" value="ADENINE DEAMINASE"/>
    <property type="match status" value="1"/>
</dbReference>
<gene>
    <name evidence="7" type="ORF">D3H34_24165</name>
</gene>
<evidence type="ECO:0000256" key="4">
    <source>
        <dbReference type="ARBA" id="ARBA00022801"/>
    </source>
</evidence>
<dbReference type="Proteomes" id="UP000265619">
    <property type="component" value="Unassembled WGS sequence"/>
</dbReference>
<dbReference type="EMBL" id="QXMN01000039">
    <property type="protein sequence ID" value="RIX75858.1"/>
    <property type="molecule type" value="Genomic_DNA"/>
</dbReference>
<proteinExistence type="inferred from homology"/>
<dbReference type="InterPro" id="IPR006330">
    <property type="entry name" value="Ado/ade_deaminase"/>
</dbReference>
<keyword evidence="5" id="KW-0862">Zinc</keyword>
<comment type="caution">
    <text evidence="7">The sequence shown here is derived from an EMBL/GenBank/DDBJ whole genome shotgun (WGS) entry which is preliminary data.</text>
</comment>
<dbReference type="GO" id="GO:0000034">
    <property type="term" value="F:adenine deaminase activity"/>
    <property type="evidence" value="ECO:0007669"/>
    <property type="project" value="TreeGrafter"/>
</dbReference>
<dbReference type="Gene3D" id="3.20.20.140">
    <property type="entry name" value="Metal-dependent hydrolases"/>
    <property type="match status" value="1"/>
</dbReference>
<dbReference type="GO" id="GO:0006146">
    <property type="term" value="P:adenine catabolic process"/>
    <property type="evidence" value="ECO:0007669"/>
    <property type="project" value="TreeGrafter"/>
</dbReference>
<evidence type="ECO:0000256" key="1">
    <source>
        <dbReference type="ARBA" id="ARBA00001947"/>
    </source>
</evidence>